<evidence type="ECO:0000313" key="3">
    <source>
        <dbReference type="Proteomes" id="UP000053890"/>
    </source>
</evidence>
<organism evidence="2 3">
    <name type="scientific">Rhodotorula graminis (strain WP1)</name>
    <dbReference type="NCBI Taxonomy" id="578459"/>
    <lineage>
        <taxon>Eukaryota</taxon>
        <taxon>Fungi</taxon>
        <taxon>Dikarya</taxon>
        <taxon>Basidiomycota</taxon>
        <taxon>Pucciniomycotina</taxon>
        <taxon>Microbotryomycetes</taxon>
        <taxon>Sporidiobolales</taxon>
        <taxon>Sporidiobolaceae</taxon>
        <taxon>Rhodotorula</taxon>
    </lineage>
</organism>
<evidence type="ECO:0000256" key="1">
    <source>
        <dbReference type="SAM" id="MobiDB-lite"/>
    </source>
</evidence>
<dbReference type="GeneID" id="28978230"/>
<reference evidence="2 3" key="1">
    <citation type="journal article" date="2015" name="Front. Microbiol.">
        <title>Genome sequence of the plant growth promoting endophytic yeast Rhodotorula graminis WP1.</title>
        <authorList>
            <person name="Firrincieli A."/>
            <person name="Otillar R."/>
            <person name="Salamov A."/>
            <person name="Schmutz J."/>
            <person name="Khan Z."/>
            <person name="Redman R.S."/>
            <person name="Fleck N.D."/>
            <person name="Lindquist E."/>
            <person name="Grigoriev I.V."/>
            <person name="Doty S.L."/>
        </authorList>
    </citation>
    <scope>NUCLEOTIDE SEQUENCE [LARGE SCALE GENOMIC DNA]</scope>
    <source>
        <strain evidence="2 3">WP1</strain>
    </source>
</reference>
<protein>
    <submittedName>
        <fullName evidence="2">Uncharacterized protein</fullName>
    </submittedName>
</protein>
<dbReference type="RefSeq" id="XP_018269127.1">
    <property type="nucleotide sequence ID" value="XM_018417782.1"/>
</dbReference>
<proteinExistence type="predicted"/>
<evidence type="ECO:0000313" key="2">
    <source>
        <dbReference type="EMBL" id="KPV73078.1"/>
    </source>
</evidence>
<name>A0A0P9H023_RHOGW</name>
<gene>
    <name evidence="2" type="ORF">RHOBADRAFT_55308</name>
</gene>
<dbReference type="OMA" id="EGWGTEW"/>
<keyword evidence="3" id="KW-1185">Reference proteome</keyword>
<feature type="compositionally biased region" description="Basic and acidic residues" evidence="1">
    <location>
        <begin position="90"/>
        <end position="106"/>
    </location>
</feature>
<sequence>MTIHRRRRASQNRYDVVERARELVALARDEDEFLRRLVVGVGVRREAGTAAGSSREGWGTEWSRWLGEARAKEAREQARNALVVPPELQHQAREAARERERRRLERATAAAPAAAAGRRGRRGGDEQ</sequence>
<accession>A0A0P9H023</accession>
<feature type="region of interest" description="Disordered" evidence="1">
    <location>
        <begin position="86"/>
        <end position="127"/>
    </location>
</feature>
<dbReference type="STRING" id="578459.A0A0P9H023"/>
<dbReference type="Proteomes" id="UP000053890">
    <property type="component" value="Unassembled WGS sequence"/>
</dbReference>
<feature type="compositionally biased region" description="Low complexity" evidence="1">
    <location>
        <begin position="107"/>
        <end position="117"/>
    </location>
</feature>
<dbReference type="AlphaFoldDB" id="A0A0P9H023"/>
<dbReference type="EMBL" id="KQ474084">
    <property type="protein sequence ID" value="KPV73078.1"/>
    <property type="molecule type" value="Genomic_DNA"/>
</dbReference>